<proteinExistence type="predicted"/>
<dbReference type="Proteomes" id="UP000827724">
    <property type="component" value="Unassembled WGS sequence"/>
</dbReference>
<protein>
    <submittedName>
        <fullName evidence="1">Uncharacterized protein</fullName>
    </submittedName>
</protein>
<gene>
    <name evidence="1" type="ORF">Trco_007276</name>
</gene>
<evidence type="ECO:0000313" key="2">
    <source>
        <dbReference type="Proteomes" id="UP000827724"/>
    </source>
</evidence>
<evidence type="ECO:0000313" key="1">
    <source>
        <dbReference type="EMBL" id="KAH6603830.1"/>
    </source>
</evidence>
<sequence length="112" mass="11916">MVGALLSLPFEIHCRGSGFGGDDSTQFQNHGDAAKVLSPRSRHAVLPIRPVVCKRQRPANESAPGLAISPDSEPSFVIGAATTRDETMGKWQPNARNRAKSTSAACVRAYAV</sequence>
<name>A0A9P8QE79_9HYPO</name>
<reference evidence="1" key="1">
    <citation type="submission" date="2021-08" db="EMBL/GenBank/DDBJ databases">
        <title>Chromosome-Level Trichoderma cornu-damae using Hi-C Data.</title>
        <authorList>
            <person name="Kim C.S."/>
        </authorList>
    </citation>
    <scope>NUCLEOTIDE SEQUENCE</scope>
    <source>
        <strain evidence="1">KA19-0412C</strain>
    </source>
</reference>
<comment type="caution">
    <text evidence="1">The sequence shown here is derived from an EMBL/GenBank/DDBJ whole genome shotgun (WGS) entry which is preliminary data.</text>
</comment>
<accession>A0A9P8QE79</accession>
<dbReference type="EMBL" id="JAIWOZ010000006">
    <property type="protein sequence ID" value="KAH6603830.1"/>
    <property type="molecule type" value="Genomic_DNA"/>
</dbReference>
<organism evidence="1 2">
    <name type="scientific">Trichoderma cornu-damae</name>
    <dbReference type="NCBI Taxonomy" id="654480"/>
    <lineage>
        <taxon>Eukaryota</taxon>
        <taxon>Fungi</taxon>
        <taxon>Dikarya</taxon>
        <taxon>Ascomycota</taxon>
        <taxon>Pezizomycotina</taxon>
        <taxon>Sordariomycetes</taxon>
        <taxon>Hypocreomycetidae</taxon>
        <taxon>Hypocreales</taxon>
        <taxon>Hypocreaceae</taxon>
        <taxon>Trichoderma</taxon>
    </lineage>
</organism>
<keyword evidence="2" id="KW-1185">Reference proteome</keyword>
<dbReference type="AlphaFoldDB" id="A0A9P8QE79"/>